<gene>
    <name evidence="3" type="ORF">COU87_01090</name>
</gene>
<dbReference type="GO" id="GO:0016757">
    <property type="term" value="F:glycosyltransferase activity"/>
    <property type="evidence" value="ECO:0007669"/>
    <property type="project" value="InterPro"/>
</dbReference>
<dbReference type="PANTHER" id="PTHR45947:SF3">
    <property type="entry name" value="SULFOQUINOVOSYL TRANSFERASE SQD2"/>
    <property type="match status" value="1"/>
</dbReference>
<dbReference type="SUPFAM" id="SSF53756">
    <property type="entry name" value="UDP-Glycosyltransferase/glycogen phosphorylase"/>
    <property type="match status" value="1"/>
</dbReference>
<proteinExistence type="predicted"/>
<evidence type="ECO:0000313" key="4">
    <source>
        <dbReference type="Proteomes" id="UP000230222"/>
    </source>
</evidence>
<dbReference type="InterPro" id="IPR001296">
    <property type="entry name" value="Glyco_trans_1"/>
</dbReference>
<organism evidence="3 4">
    <name type="scientific">Candidatus Roizmanbacteria bacterium CG10_big_fil_rev_8_21_14_0_10_39_12</name>
    <dbReference type="NCBI Taxonomy" id="1974852"/>
    <lineage>
        <taxon>Bacteria</taxon>
        <taxon>Candidatus Roizmaniibacteriota</taxon>
    </lineage>
</organism>
<evidence type="ECO:0008006" key="5">
    <source>
        <dbReference type="Google" id="ProtNLM"/>
    </source>
</evidence>
<dbReference type="AlphaFoldDB" id="A0A2M8KQA1"/>
<dbReference type="Pfam" id="PF00534">
    <property type="entry name" value="Glycos_transf_1"/>
    <property type="match status" value="1"/>
</dbReference>
<dbReference type="Pfam" id="PF13439">
    <property type="entry name" value="Glyco_transf_4"/>
    <property type="match status" value="1"/>
</dbReference>
<accession>A0A2M8KQA1</accession>
<dbReference type="InterPro" id="IPR028098">
    <property type="entry name" value="Glyco_trans_4-like_N"/>
</dbReference>
<dbReference type="Proteomes" id="UP000230222">
    <property type="component" value="Unassembled WGS sequence"/>
</dbReference>
<sequence>MKSILFVQPNLVGIGGVEKVIPILAESLSRTGNEVSQFTFYGEPEIIPIWWRAALVLGEEKSLGKLDKIHKVWQRATALIKFIKKVNPQIIIVSTQGASIIVLALKAFRLVRVPVVVYVHQALSASDCGYLPLARLFYKSADAFVCVSKGVAGEVSEAFPRAVVTVVYNPVVIQNNVKAISHHDEGPIFVTASRLETIRGADVLVSIMTDYLTIHQGTLWLLGDGALRQTLEQQVVERKLEKRIRFFGAVSNVADYLQVANLYIALPRAEAFGVALVEAIAAGLPIVVTDAPYGPREIFGLENQSMPLPIINPLGALLPAVDSLPTLLPVVSTVLDAWQQGQWTVDSEKQKEKIDSYSVKNATKRLQAVIDSLI</sequence>
<dbReference type="InterPro" id="IPR050194">
    <property type="entry name" value="Glycosyltransferase_grp1"/>
</dbReference>
<evidence type="ECO:0000259" key="1">
    <source>
        <dbReference type="Pfam" id="PF00534"/>
    </source>
</evidence>
<evidence type="ECO:0000313" key="3">
    <source>
        <dbReference type="EMBL" id="PJE62106.1"/>
    </source>
</evidence>
<protein>
    <recommendedName>
        <fullName evidence="5">Glycosyltransferase subfamily 4-like N-terminal domain-containing protein</fullName>
    </recommendedName>
</protein>
<reference evidence="4" key="1">
    <citation type="submission" date="2017-09" db="EMBL/GenBank/DDBJ databases">
        <title>Depth-based differentiation of microbial function through sediment-hosted aquifers and enrichment of novel symbionts in the deep terrestrial subsurface.</title>
        <authorList>
            <person name="Probst A.J."/>
            <person name="Ladd B."/>
            <person name="Jarett J.K."/>
            <person name="Geller-Mcgrath D.E."/>
            <person name="Sieber C.M.K."/>
            <person name="Emerson J.B."/>
            <person name="Anantharaman K."/>
            <person name="Thomas B.C."/>
            <person name="Malmstrom R."/>
            <person name="Stieglmeier M."/>
            <person name="Klingl A."/>
            <person name="Woyke T."/>
            <person name="Ryan C.M."/>
            <person name="Banfield J.F."/>
        </authorList>
    </citation>
    <scope>NUCLEOTIDE SEQUENCE [LARGE SCALE GENOMIC DNA]</scope>
</reference>
<name>A0A2M8KQA1_9BACT</name>
<dbReference type="Gene3D" id="3.40.50.2000">
    <property type="entry name" value="Glycogen Phosphorylase B"/>
    <property type="match status" value="2"/>
</dbReference>
<evidence type="ECO:0000259" key="2">
    <source>
        <dbReference type="Pfam" id="PF13439"/>
    </source>
</evidence>
<dbReference type="PANTHER" id="PTHR45947">
    <property type="entry name" value="SULFOQUINOVOSYL TRANSFERASE SQD2"/>
    <property type="match status" value="1"/>
</dbReference>
<comment type="caution">
    <text evidence="3">The sequence shown here is derived from an EMBL/GenBank/DDBJ whole genome shotgun (WGS) entry which is preliminary data.</text>
</comment>
<dbReference type="EMBL" id="PFEC01000017">
    <property type="protein sequence ID" value="PJE62106.1"/>
    <property type="molecule type" value="Genomic_DNA"/>
</dbReference>
<feature type="domain" description="Glycosyl transferase family 1" evidence="1">
    <location>
        <begin position="176"/>
        <end position="300"/>
    </location>
</feature>
<feature type="domain" description="Glycosyltransferase subfamily 4-like N-terminal" evidence="2">
    <location>
        <begin position="14"/>
        <end position="172"/>
    </location>
</feature>